<dbReference type="GO" id="GO:0072487">
    <property type="term" value="C:MSL complex"/>
    <property type="evidence" value="ECO:0007669"/>
    <property type="project" value="InterPro"/>
</dbReference>
<dbReference type="Gene3D" id="1.20.5.170">
    <property type="match status" value="1"/>
</dbReference>
<proteinExistence type="predicted"/>
<reference evidence="2" key="2">
    <citation type="submission" date="2025-08" db="UniProtKB">
        <authorList>
            <consortium name="Ensembl"/>
        </authorList>
    </citation>
    <scope>IDENTIFICATION</scope>
</reference>
<feature type="region of interest" description="Disordered" evidence="1">
    <location>
        <begin position="192"/>
        <end position="291"/>
    </location>
</feature>
<name>H2Y4F2_CIOSA</name>
<evidence type="ECO:0000313" key="3">
    <source>
        <dbReference type="Proteomes" id="UP000007875"/>
    </source>
</evidence>
<dbReference type="Proteomes" id="UP000007875">
    <property type="component" value="Unassembled WGS sequence"/>
</dbReference>
<sequence length="291" mass="32338">MATKPMPRIRAGASGSPVTPISTGKKPNLEKTAKIVTVRRNRNSDSSIDFNKDSMDPVFKSRTSLNDNHEATTTAVAEPTCFGTKSKPENHISDPAHGPPKELKLTLENCNKMSLTEEATNLMQNSMVDVQKCSDGNSEISRLKELMMLQVSLISRQQDLLKLRDKEIMHLKANNQSFKCRLERMERRISLSKRNWKESEPPSTQSQPNHDGKRKRPDPDHKNEVKAKEIQPPTAPIPPAQTPAPTNQQVDSVNPVVNKPINACSTPTKTTPKEENTSFTANTSEPSHNSS</sequence>
<dbReference type="PANTHER" id="PTHR21656:SF2">
    <property type="entry name" value="MALE-SPECIFIC LETHAL 1 HOMOLOG"/>
    <property type="match status" value="1"/>
</dbReference>
<reference evidence="3" key="1">
    <citation type="submission" date="2003-08" db="EMBL/GenBank/DDBJ databases">
        <authorList>
            <person name="Birren B."/>
            <person name="Nusbaum C."/>
            <person name="Abebe A."/>
            <person name="Abouelleil A."/>
            <person name="Adekoya E."/>
            <person name="Ait-zahra M."/>
            <person name="Allen N."/>
            <person name="Allen T."/>
            <person name="An P."/>
            <person name="Anderson M."/>
            <person name="Anderson S."/>
            <person name="Arachchi H."/>
            <person name="Armbruster J."/>
            <person name="Bachantsang P."/>
            <person name="Baldwin J."/>
            <person name="Barry A."/>
            <person name="Bayul T."/>
            <person name="Blitshsteyn B."/>
            <person name="Bloom T."/>
            <person name="Blye J."/>
            <person name="Boguslavskiy L."/>
            <person name="Borowsky M."/>
            <person name="Boukhgalter B."/>
            <person name="Brunache A."/>
            <person name="Butler J."/>
            <person name="Calixte N."/>
            <person name="Calvo S."/>
            <person name="Camarata J."/>
            <person name="Campo K."/>
            <person name="Chang J."/>
            <person name="Cheshatsang Y."/>
            <person name="Citroen M."/>
            <person name="Collymore A."/>
            <person name="Considine T."/>
            <person name="Cook A."/>
            <person name="Cooke P."/>
            <person name="Corum B."/>
            <person name="Cuomo C."/>
            <person name="David R."/>
            <person name="Dawoe T."/>
            <person name="Degray S."/>
            <person name="Dodge S."/>
            <person name="Dooley K."/>
            <person name="Dorje P."/>
            <person name="Dorjee K."/>
            <person name="Dorris L."/>
            <person name="Duffey N."/>
            <person name="Dupes A."/>
            <person name="Elkins T."/>
            <person name="Engels R."/>
            <person name="Erickson J."/>
            <person name="Farina A."/>
            <person name="Faro S."/>
            <person name="Ferreira P."/>
            <person name="Fischer H."/>
            <person name="Fitzgerald M."/>
            <person name="Foley K."/>
            <person name="Gage D."/>
            <person name="Galagan J."/>
            <person name="Gearin G."/>
            <person name="Gnerre S."/>
            <person name="Gnirke A."/>
            <person name="Goyette A."/>
            <person name="Graham J."/>
            <person name="Grandbois E."/>
            <person name="Gyaltsen K."/>
            <person name="Hafez N."/>
            <person name="Hagopian D."/>
            <person name="Hagos B."/>
            <person name="Hall J."/>
            <person name="Hatcher B."/>
            <person name="Heller A."/>
            <person name="Higgins H."/>
            <person name="Honan T."/>
            <person name="Horn A."/>
            <person name="Houde N."/>
            <person name="Hughes L."/>
            <person name="Hulme W."/>
            <person name="Husby E."/>
            <person name="Iliev I."/>
            <person name="Jaffe D."/>
            <person name="Jones C."/>
            <person name="Kamal M."/>
            <person name="Kamat A."/>
            <person name="Kamvysselis M."/>
            <person name="Karlsson E."/>
            <person name="Kells C."/>
            <person name="Kieu A."/>
            <person name="Kisner P."/>
            <person name="Kodira C."/>
            <person name="Kulbokas E."/>
            <person name="Labutti K."/>
            <person name="Lama D."/>
            <person name="Landers T."/>
            <person name="Leger J."/>
            <person name="Levine S."/>
            <person name="Lewis D."/>
            <person name="Lewis T."/>
            <person name="Lindblad-toh K."/>
            <person name="Liu X."/>
            <person name="Lokyitsang T."/>
            <person name="Lokyitsang Y."/>
            <person name="Lucien O."/>
            <person name="Lui A."/>
            <person name="Ma L.J."/>
            <person name="Mabbitt R."/>
            <person name="Macdonald J."/>
            <person name="Maclean C."/>
            <person name="Major J."/>
            <person name="Manning J."/>
            <person name="Marabella R."/>
            <person name="Maru K."/>
            <person name="Matthews C."/>
            <person name="Mauceli E."/>
            <person name="Mccarthy M."/>
            <person name="Mcdonough S."/>
            <person name="Mcghee T."/>
            <person name="Meldrim J."/>
            <person name="Meneus L."/>
            <person name="Mesirov J."/>
            <person name="Mihalev A."/>
            <person name="Mihova T."/>
            <person name="Mikkelsen T."/>
            <person name="Mlenga V."/>
            <person name="Moru K."/>
            <person name="Mozes J."/>
            <person name="Mulrain L."/>
            <person name="Munson G."/>
            <person name="Naylor J."/>
            <person name="Newes C."/>
            <person name="Nguyen C."/>
            <person name="Nguyen N."/>
            <person name="Nguyen T."/>
            <person name="Nicol R."/>
            <person name="Nielsen C."/>
            <person name="Nizzari M."/>
            <person name="Norbu C."/>
            <person name="Norbu N."/>
            <person name="O'donnell P."/>
            <person name="Okoawo O."/>
            <person name="O'leary S."/>
            <person name="Omotosho B."/>
            <person name="O'neill K."/>
            <person name="Osman S."/>
            <person name="Parker S."/>
            <person name="Perrin D."/>
            <person name="Phunkhang P."/>
            <person name="Piqani B."/>
            <person name="Purcell S."/>
            <person name="Rachupka T."/>
            <person name="Ramasamy U."/>
            <person name="Rameau R."/>
            <person name="Ray V."/>
            <person name="Raymond C."/>
            <person name="Retta R."/>
            <person name="Richardson S."/>
            <person name="Rise C."/>
            <person name="Rodriguez J."/>
            <person name="Rogers J."/>
            <person name="Rogov P."/>
            <person name="Rutman M."/>
            <person name="Schupbach R."/>
            <person name="Seaman C."/>
            <person name="Settipalli S."/>
            <person name="Sharpe T."/>
            <person name="Sheridan J."/>
            <person name="Sherpa N."/>
            <person name="Shi J."/>
            <person name="Smirnov S."/>
            <person name="Smith C."/>
            <person name="Sougnez C."/>
            <person name="Spencer B."/>
            <person name="Stalker J."/>
            <person name="Stange-thomann N."/>
            <person name="Stavropoulos S."/>
            <person name="Stetson K."/>
            <person name="Stone C."/>
            <person name="Stone S."/>
            <person name="Stubbs M."/>
            <person name="Talamas J."/>
            <person name="Tchuinga P."/>
            <person name="Tenzing P."/>
            <person name="Tesfaye S."/>
            <person name="Theodore J."/>
            <person name="Thoulutsang Y."/>
            <person name="Topham K."/>
            <person name="Towey S."/>
            <person name="Tsamla T."/>
            <person name="Tsomo N."/>
            <person name="Vallee D."/>
            <person name="Vassiliev H."/>
            <person name="Venkataraman V."/>
            <person name="Vinson J."/>
            <person name="Vo A."/>
            <person name="Wade C."/>
            <person name="Wang S."/>
            <person name="Wangchuk T."/>
            <person name="Wangdi T."/>
            <person name="Whittaker C."/>
            <person name="Wilkinson J."/>
            <person name="Wu Y."/>
            <person name="Wyman D."/>
            <person name="Yadav S."/>
            <person name="Yang S."/>
            <person name="Yang X."/>
            <person name="Yeager S."/>
            <person name="Yee E."/>
            <person name="Young G."/>
            <person name="Zainoun J."/>
            <person name="Zembeck L."/>
            <person name="Zimmer A."/>
            <person name="Zody M."/>
            <person name="Lander E."/>
        </authorList>
    </citation>
    <scope>NUCLEOTIDE SEQUENCE [LARGE SCALE GENOMIC DNA]</scope>
</reference>
<feature type="compositionally biased region" description="Basic and acidic residues" evidence="1">
    <location>
        <begin position="217"/>
        <end position="229"/>
    </location>
</feature>
<dbReference type="HOGENOM" id="CLU_958232_0_0_1"/>
<accession>H2Y4F2</accession>
<protein>
    <submittedName>
        <fullName evidence="2">Uncharacterized protein</fullName>
    </submittedName>
</protein>
<dbReference type="GO" id="GO:0003682">
    <property type="term" value="F:chromatin binding"/>
    <property type="evidence" value="ECO:0007669"/>
    <property type="project" value="TreeGrafter"/>
</dbReference>
<evidence type="ECO:0000313" key="2">
    <source>
        <dbReference type="Ensembl" id="ENSCSAVP00000000200.1"/>
    </source>
</evidence>
<dbReference type="InterPro" id="IPR026711">
    <property type="entry name" value="Msl-1"/>
</dbReference>
<keyword evidence="3" id="KW-1185">Reference proteome</keyword>
<evidence type="ECO:0000256" key="1">
    <source>
        <dbReference type="SAM" id="MobiDB-lite"/>
    </source>
</evidence>
<feature type="compositionally biased region" description="Basic and acidic residues" evidence="1">
    <location>
        <begin position="86"/>
        <end position="100"/>
    </location>
</feature>
<dbReference type="FunCoup" id="H2Y4F2">
    <property type="interactions" value="32"/>
</dbReference>
<feature type="region of interest" description="Disordered" evidence="1">
    <location>
        <begin position="67"/>
        <end position="100"/>
    </location>
</feature>
<feature type="compositionally biased region" description="Pro residues" evidence="1">
    <location>
        <begin position="233"/>
        <end position="242"/>
    </location>
</feature>
<reference evidence="2" key="3">
    <citation type="submission" date="2025-09" db="UniProtKB">
        <authorList>
            <consortium name="Ensembl"/>
        </authorList>
    </citation>
    <scope>IDENTIFICATION</scope>
</reference>
<organism evidence="2 3">
    <name type="scientific">Ciona savignyi</name>
    <name type="common">Pacific transparent sea squirt</name>
    <dbReference type="NCBI Taxonomy" id="51511"/>
    <lineage>
        <taxon>Eukaryota</taxon>
        <taxon>Metazoa</taxon>
        <taxon>Chordata</taxon>
        <taxon>Tunicata</taxon>
        <taxon>Ascidiacea</taxon>
        <taxon>Phlebobranchia</taxon>
        <taxon>Cionidae</taxon>
        <taxon>Ciona</taxon>
    </lineage>
</organism>
<feature type="compositionally biased region" description="Polar residues" evidence="1">
    <location>
        <begin position="279"/>
        <end position="291"/>
    </location>
</feature>
<dbReference type="InParanoid" id="H2Y4F2"/>
<dbReference type="PANTHER" id="PTHR21656">
    <property type="entry name" value="MALE-SPECIFIC LETHAL-1 PROTEIN"/>
    <property type="match status" value="1"/>
</dbReference>
<dbReference type="Ensembl" id="ENSCSAVT00000000202.1">
    <property type="protein sequence ID" value="ENSCSAVP00000000200.1"/>
    <property type="gene ID" value="ENSCSAVG00000000116.1"/>
</dbReference>
<feature type="region of interest" description="Disordered" evidence="1">
    <location>
        <begin position="1"/>
        <end position="32"/>
    </location>
</feature>
<dbReference type="AlphaFoldDB" id="H2Y4F2"/>